<organism evidence="2 3">
    <name type="scientific">Arachis hypogaea</name>
    <name type="common">Peanut</name>
    <dbReference type="NCBI Taxonomy" id="3818"/>
    <lineage>
        <taxon>Eukaryota</taxon>
        <taxon>Viridiplantae</taxon>
        <taxon>Streptophyta</taxon>
        <taxon>Embryophyta</taxon>
        <taxon>Tracheophyta</taxon>
        <taxon>Spermatophyta</taxon>
        <taxon>Magnoliopsida</taxon>
        <taxon>eudicotyledons</taxon>
        <taxon>Gunneridae</taxon>
        <taxon>Pentapetalae</taxon>
        <taxon>rosids</taxon>
        <taxon>fabids</taxon>
        <taxon>Fabales</taxon>
        <taxon>Fabaceae</taxon>
        <taxon>Papilionoideae</taxon>
        <taxon>50 kb inversion clade</taxon>
        <taxon>dalbergioids sensu lato</taxon>
        <taxon>Dalbergieae</taxon>
        <taxon>Pterocarpus clade</taxon>
        <taxon>Arachis</taxon>
    </lineage>
</organism>
<name>A0A445DW78_ARAHY</name>
<reference evidence="2 3" key="1">
    <citation type="submission" date="2019-01" db="EMBL/GenBank/DDBJ databases">
        <title>Sequencing of cultivated peanut Arachis hypogaea provides insights into genome evolution and oil improvement.</title>
        <authorList>
            <person name="Chen X."/>
        </authorList>
    </citation>
    <scope>NUCLEOTIDE SEQUENCE [LARGE SCALE GENOMIC DNA]</scope>
    <source>
        <strain evidence="3">cv. Fuhuasheng</strain>
        <tissue evidence="2">Leaves</tissue>
    </source>
</reference>
<dbReference type="AlphaFoldDB" id="A0A445DW78"/>
<accession>A0A445DW78</accession>
<protein>
    <recommendedName>
        <fullName evidence="1">Aminotransferase-like plant mobile domain-containing protein</fullName>
    </recommendedName>
</protein>
<gene>
    <name evidence="2" type="ORF">Ahy_A03g013782</name>
</gene>
<dbReference type="PANTHER" id="PTHR46033">
    <property type="entry name" value="PROTEIN MAIN-LIKE 2"/>
    <property type="match status" value="1"/>
</dbReference>
<dbReference type="Proteomes" id="UP000289738">
    <property type="component" value="Chromosome A03"/>
</dbReference>
<evidence type="ECO:0000313" key="2">
    <source>
        <dbReference type="EMBL" id="RYR67432.1"/>
    </source>
</evidence>
<dbReference type="Pfam" id="PF10536">
    <property type="entry name" value="PMD"/>
    <property type="match status" value="1"/>
</dbReference>
<dbReference type="PANTHER" id="PTHR46033:SF8">
    <property type="entry name" value="PROTEIN MAINTENANCE OF MERISTEMS-LIKE"/>
    <property type="match status" value="1"/>
</dbReference>
<dbReference type="EMBL" id="SDMP01000003">
    <property type="protein sequence ID" value="RYR67432.1"/>
    <property type="molecule type" value="Genomic_DNA"/>
</dbReference>
<proteinExistence type="predicted"/>
<keyword evidence="3" id="KW-1185">Reference proteome</keyword>
<dbReference type="InterPro" id="IPR044824">
    <property type="entry name" value="MAIN-like"/>
</dbReference>
<feature type="domain" description="Aminotransferase-like plant mobile" evidence="1">
    <location>
        <begin position="2"/>
        <end position="221"/>
    </location>
</feature>
<dbReference type="GO" id="GO:0010073">
    <property type="term" value="P:meristem maintenance"/>
    <property type="evidence" value="ECO:0007669"/>
    <property type="project" value="InterPro"/>
</dbReference>
<evidence type="ECO:0000313" key="3">
    <source>
        <dbReference type="Proteomes" id="UP000289738"/>
    </source>
</evidence>
<evidence type="ECO:0000259" key="1">
    <source>
        <dbReference type="Pfam" id="PF10536"/>
    </source>
</evidence>
<sequence>MFLFGTTLFSDKSGIIVYWKYLPLFREFSQINKFNQMYRSLCQASRYDCKDMDGFLTLLLVWPWIWMPLIGPLPVDTSFPLAPSGMIINPLSINIKIGQPLTSGEGWMIFLWMGPNRFVPHVIPLEINDVVNLWSAIVPLICFEVVELHPTNKVRKQFGFYQDPSGEAMQLKASHNIVLMGPKNKNWGQEHGKWISQWNNSSACVLTGQDVDNYQPSDKYMD</sequence>
<dbReference type="InterPro" id="IPR019557">
    <property type="entry name" value="AminoTfrase-like_pln_mobile"/>
</dbReference>
<comment type="caution">
    <text evidence="2">The sequence shown here is derived from an EMBL/GenBank/DDBJ whole genome shotgun (WGS) entry which is preliminary data.</text>
</comment>